<organism evidence="2 3">
    <name type="scientific">Coleofasciculus chthonoplastes PCC 7420</name>
    <dbReference type="NCBI Taxonomy" id="118168"/>
    <lineage>
        <taxon>Bacteria</taxon>
        <taxon>Bacillati</taxon>
        <taxon>Cyanobacteriota</taxon>
        <taxon>Cyanophyceae</taxon>
        <taxon>Coleofasciculales</taxon>
        <taxon>Coleofasciculaceae</taxon>
        <taxon>Coleofasciculus</taxon>
    </lineage>
</organism>
<proteinExistence type="predicted"/>
<gene>
    <name evidence="2" type="ORF">MC7420_3738</name>
</gene>
<reference evidence="2 3" key="1">
    <citation type="submission" date="2008-07" db="EMBL/GenBank/DDBJ databases">
        <authorList>
            <person name="Tandeau de Marsac N."/>
            <person name="Ferriera S."/>
            <person name="Johnson J."/>
            <person name="Kravitz S."/>
            <person name="Beeson K."/>
            <person name="Sutton G."/>
            <person name="Rogers Y.-H."/>
            <person name="Friedman R."/>
            <person name="Frazier M."/>
            <person name="Venter J.C."/>
        </authorList>
    </citation>
    <scope>NUCLEOTIDE SEQUENCE [LARGE SCALE GENOMIC DNA]</scope>
    <source>
        <strain evidence="2 3">PCC 7420</strain>
    </source>
</reference>
<keyword evidence="3" id="KW-1185">Reference proteome</keyword>
<evidence type="ECO:0000313" key="2">
    <source>
        <dbReference type="EMBL" id="EDX73564.1"/>
    </source>
</evidence>
<evidence type="ECO:0000256" key="1">
    <source>
        <dbReference type="SAM" id="MobiDB-lite"/>
    </source>
</evidence>
<dbReference type="AlphaFoldDB" id="B4VWW7"/>
<sequence>MNHRVFFKKLLIYPLNPRKTPYNPEENDKIGLASFKP</sequence>
<accession>B4VWW7</accession>
<dbReference type="EMBL" id="DS989857">
    <property type="protein sequence ID" value="EDX73564.1"/>
    <property type="molecule type" value="Genomic_DNA"/>
</dbReference>
<evidence type="ECO:0000313" key="3">
    <source>
        <dbReference type="Proteomes" id="UP000003835"/>
    </source>
</evidence>
<feature type="region of interest" description="Disordered" evidence="1">
    <location>
        <begin position="18"/>
        <end position="37"/>
    </location>
</feature>
<dbReference type="STRING" id="118168.MC7420_3738"/>
<name>B4VWW7_9CYAN</name>
<dbReference type="HOGENOM" id="CLU_3342477_0_0_3"/>
<protein>
    <submittedName>
        <fullName evidence="2">Uncharacterized protein</fullName>
    </submittedName>
</protein>
<dbReference type="Proteomes" id="UP000003835">
    <property type="component" value="Unassembled WGS sequence"/>
</dbReference>